<dbReference type="Pfam" id="PF01817">
    <property type="entry name" value="CM_2"/>
    <property type="match status" value="1"/>
</dbReference>
<dbReference type="GO" id="GO:0016835">
    <property type="term" value="F:carbon-oxygen lyase activity"/>
    <property type="evidence" value="ECO:0007669"/>
    <property type="project" value="InterPro"/>
</dbReference>
<feature type="binding site" evidence="3">
    <location>
        <position position="35"/>
    </location>
    <ligand>
        <name>substrate</name>
    </ligand>
</feature>
<dbReference type="PIRSF" id="PIRSF029775">
    <property type="entry name" value="Isochor_pyr_lyas"/>
    <property type="match status" value="1"/>
</dbReference>
<dbReference type="InterPro" id="IPR008241">
    <property type="entry name" value="Isochorismate_pyruvate-lyase"/>
</dbReference>
<dbReference type="InterPro" id="IPR051331">
    <property type="entry name" value="Chorismate_mutase-related"/>
</dbReference>
<dbReference type="EC" id="5.4.99.5" evidence="1"/>
<sequence length="103" mass="11641">MTENRVKPADCTTMAEVRHGVDRLDEEIAARLAERFRYMEAAARIKPDRDAVRDERRKAEVIAKVKATAAREGGPAARIALLYDALVESSIAYEFERFDERSG</sequence>
<feature type="domain" description="Chorismate mutase" evidence="4">
    <location>
        <begin position="8"/>
        <end position="98"/>
    </location>
</feature>
<dbReference type="EMBL" id="QFFF01000001">
    <property type="protein sequence ID" value="PWG03320.1"/>
    <property type="molecule type" value="Genomic_DNA"/>
</dbReference>
<dbReference type="InterPro" id="IPR036263">
    <property type="entry name" value="Chorismate_II_sf"/>
</dbReference>
<dbReference type="SMART" id="SM00830">
    <property type="entry name" value="CM_2"/>
    <property type="match status" value="1"/>
</dbReference>
<evidence type="ECO:0000313" key="5">
    <source>
        <dbReference type="EMBL" id="PWG03320.1"/>
    </source>
</evidence>
<protein>
    <recommendedName>
        <fullName evidence="1">chorismate mutase</fullName>
        <ecNumber evidence="1">5.4.99.5</ecNumber>
    </recommendedName>
</protein>
<keyword evidence="2" id="KW-0413">Isomerase</keyword>
<dbReference type="SUPFAM" id="SSF48600">
    <property type="entry name" value="Chorismate mutase II"/>
    <property type="match status" value="1"/>
</dbReference>
<feature type="binding site" evidence="3">
    <location>
        <position position="46"/>
    </location>
    <ligand>
        <name>substrate</name>
    </ligand>
</feature>
<dbReference type="OrthoDB" id="514491at2"/>
<evidence type="ECO:0000313" key="6">
    <source>
        <dbReference type="Proteomes" id="UP000245916"/>
    </source>
</evidence>
<dbReference type="InterPro" id="IPR002701">
    <property type="entry name" value="CM_II_prokaryot"/>
</dbReference>
<dbReference type="GO" id="GO:0009697">
    <property type="term" value="P:salicylic acid biosynthetic process"/>
    <property type="evidence" value="ECO:0007669"/>
    <property type="project" value="InterPro"/>
</dbReference>
<feature type="binding site" evidence="3">
    <location>
        <position position="94"/>
    </location>
    <ligand>
        <name>substrate</name>
    </ligand>
</feature>
<evidence type="ECO:0000256" key="3">
    <source>
        <dbReference type="PIRSR" id="PIRSR029775-1"/>
    </source>
</evidence>
<feature type="binding site" evidence="3">
    <location>
        <position position="18"/>
    </location>
    <ligand>
        <name>substrate</name>
    </ligand>
</feature>
<organism evidence="5 6">
    <name type="scientific">Allosphingosinicella humi</name>
    <dbReference type="NCBI Taxonomy" id="2068657"/>
    <lineage>
        <taxon>Bacteria</taxon>
        <taxon>Pseudomonadati</taxon>
        <taxon>Pseudomonadota</taxon>
        <taxon>Alphaproteobacteria</taxon>
        <taxon>Sphingomonadales</taxon>
        <taxon>Sphingomonadaceae</taxon>
        <taxon>Allosphingosinicella</taxon>
    </lineage>
</organism>
<dbReference type="GO" id="GO:0004106">
    <property type="term" value="F:chorismate mutase activity"/>
    <property type="evidence" value="ECO:0007669"/>
    <property type="project" value="UniProtKB-EC"/>
</dbReference>
<evidence type="ECO:0000256" key="2">
    <source>
        <dbReference type="ARBA" id="ARBA00023235"/>
    </source>
</evidence>
<keyword evidence="6" id="KW-1185">Reference proteome</keyword>
<dbReference type="AlphaFoldDB" id="A0A2U2J4P8"/>
<gene>
    <name evidence="5" type="ORF">DF286_10910</name>
</gene>
<dbReference type="Gene3D" id="1.20.59.10">
    <property type="entry name" value="Chorismate mutase"/>
    <property type="match status" value="1"/>
</dbReference>
<dbReference type="PROSITE" id="PS51168">
    <property type="entry name" value="CHORISMATE_MUT_2"/>
    <property type="match status" value="1"/>
</dbReference>
<dbReference type="RefSeq" id="WP_109271457.1">
    <property type="nucleotide sequence ID" value="NZ_QFFF01000001.1"/>
</dbReference>
<dbReference type="PANTHER" id="PTHR38041:SF1">
    <property type="entry name" value="CHORISMATE MUTASE"/>
    <property type="match status" value="1"/>
</dbReference>
<reference evidence="5 6" key="1">
    <citation type="submission" date="2018-05" db="EMBL/GenBank/DDBJ databases">
        <title>Genome of Sphingosinicella humi QZX222.</title>
        <authorList>
            <person name="Qiao Z."/>
            <person name="Wang G."/>
        </authorList>
    </citation>
    <scope>NUCLEOTIDE SEQUENCE [LARGE SCALE GENOMIC DNA]</scope>
    <source>
        <strain evidence="5 6">QZX222</strain>
    </source>
</reference>
<evidence type="ECO:0000259" key="4">
    <source>
        <dbReference type="PROSITE" id="PS51168"/>
    </source>
</evidence>
<name>A0A2U2J4P8_9SPHN</name>
<comment type="caution">
    <text evidence="5">The sequence shown here is derived from an EMBL/GenBank/DDBJ whole genome shotgun (WGS) entry which is preliminary data.</text>
</comment>
<proteinExistence type="predicted"/>
<dbReference type="InterPro" id="IPR036979">
    <property type="entry name" value="CM_dom_sf"/>
</dbReference>
<evidence type="ECO:0000256" key="1">
    <source>
        <dbReference type="ARBA" id="ARBA00012404"/>
    </source>
</evidence>
<dbReference type="GO" id="GO:0046417">
    <property type="term" value="P:chorismate metabolic process"/>
    <property type="evidence" value="ECO:0007669"/>
    <property type="project" value="InterPro"/>
</dbReference>
<dbReference type="Proteomes" id="UP000245916">
    <property type="component" value="Unassembled WGS sequence"/>
</dbReference>
<dbReference type="PANTHER" id="PTHR38041">
    <property type="entry name" value="CHORISMATE MUTASE"/>
    <property type="match status" value="1"/>
</dbReference>
<accession>A0A2U2J4P8</accession>